<reference evidence="4 5" key="1">
    <citation type="submission" date="2021-01" db="EMBL/GenBank/DDBJ databases">
        <title>Genomic Encyclopedia of Type Strains, Phase IV (KMG-IV): sequencing the most valuable type-strain genomes for metagenomic binning, comparative biology and taxonomic classification.</title>
        <authorList>
            <person name="Goeker M."/>
        </authorList>
    </citation>
    <scope>NUCLEOTIDE SEQUENCE [LARGE SCALE GENOMIC DNA]</scope>
    <source>
        <strain evidence="4 5">DSM 25879</strain>
    </source>
</reference>
<name>A0ABS2P0M9_9BACI</name>
<dbReference type="PANTHER" id="PTHR11601">
    <property type="entry name" value="CYSTEINE DESULFURYLASE FAMILY MEMBER"/>
    <property type="match status" value="1"/>
</dbReference>
<gene>
    <name evidence="4" type="ORF">JOC95_002289</name>
</gene>
<dbReference type="PIRSF" id="PIRSF005572">
    <property type="entry name" value="NifS"/>
    <property type="match status" value="1"/>
</dbReference>
<dbReference type="SUPFAM" id="SSF53383">
    <property type="entry name" value="PLP-dependent transferases"/>
    <property type="match status" value="1"/>
</dbReference>
<evidence type="ECO:0000313" key="4">
    <source>
        <dbReference type="EMBL" id="MBM7620436.1"/>
    </source>
</evidence>
<dbReference type="Gene3D" id="3.40.640.10">
    <property type="entry name" value="Type I PLP-dependent aspartate aminotransferase-like (Major domain)"/>
    <property type="match status" value="1"/>
</dbReference>
<dbReference type="GO" id="GO:0031071">
    <property type="term" value="F:cysteine desulfurase activity"/>
    <property type="evidence" value="ECO:0007669"/>
    <property type="project" value="UniProtKB-EC"/>
</dbReference>
<dbReference type="EC" id="2.8.1.7" evidence="4"/>
<organism evidence="4 5">
    <name type="scientific">Sutcliffiella tianshenii</name>
    <dbReference type="NCBI Taxonomy" id="1463404"/>
    <lineage>
        <taxon>Bacteria</taxon>
        <taxon>Bacillati</taxon>
        <taxon>Bacillota</taxon>
        <taxon>Bacilli</taxon>
        <taxon>Bacillales</taxon>
        <taxon>Bacillaceae</taxon>
        <taxon>Sutcliffiella</taxon>
    </lineage>
</organism>
<keyword evidence="2" id="KW-0663">Pyridoxal phosphate</keyword>
<dbReference type="NCBIfam" id="NF002806">
    <property type="entry name" value="PRK02948.1"/>
    <property type="match status" value="1"/>
</dbReference>
<dbReference type="RefSeq" id="WP_204416102.1">
    <property type="nucleotide sequence ID" value="NZ_JAFBED010000004.1"/>
</dbReference>
<dbReference type="Proteomes" id="UP000737402">
    <property type="component" value="Unassembled WGS sequence"/>
</dbReference>
<evidence type="ECO:0000313" key="5">
    <source>
        <dbReference type="Proteomes" id="UP000737402"/>
    </source>
</evidence>
<comment type="cofactor">
    <cofactor evidence="1">
        <name>pyridoxal 5'-phosphate</name>
        <dbReference type="ChEBI" id="CHEBI:597326"/>
    </cofactor>
</comment>
<feature type="domain" description="Aminotransferase class V" evidence="3">
    <location>
        <begin position="2"/>
        <end position="362"/>
    </location>
</feature>
<dbReference type="InterPro" id="IPR015424">
    <property type="entry name" value="PyrdxlP-dep_Trfase"/>
</dbReference>
<keyword evidence="4" id="KW-0808">Transferase</keyword>
<dbReference type="InterPro" id="IPR000192">
    <property type="entry name" value="Aminotrans_V_dom"/>
</dbReference>
<keyword evidence="5" id="KW-1185">Reference proteome</keyword>
<accession>A0ABS2P0M9</accession>
<evidence type="ECO:0000256" key="1">
    <source>
        <dbReference type="ARBA" id="ARBA00001933"/>
    </source>
</evidence>
<dbReference type="InterPro" id="IPR015421">
    <property type="entry name" value="PyrdxlP-dep_Trfase_major"/>
</dbReference>
<evidence type="ECO:0000259" key="3">
    <source>
        <dbReference type="Pfam" id="PF00266"/>
    </source>
</evidence>
<evidence type="ECO:0000256" key="2">
    <source>
        <dbReference type="ARBA" id="ARBA00022898"/>
    </source>
</evidence>
<dbReference type="InterPro" id="IPR016454">
    <property type="entry name" value="Cysteine_dSase"/>
</dbReference>
<sequence>MIYLDYAATTPMSAESLEVFNHVNQHYFGNSRSLHDIGTSSQQLLETCRSEMAAMIKGKKEGIYFTSGGSESNYLAIRSLLDGNREKGNHIITTRTEHSSIHHLIGQLEDAGYHVTFLEVDHNGLISLQQLKEEIREETCLVSIHHANSETGIIQPLEAVGKILHEKNILFHSDTVQTFGKIPIDVEKLRLSSLSISSHKIYGPKGVGALYIDPYLSWKSQYAGASHERGMRPGTVNVPGIAAFTAAAQSLHANMKIIRAKHESLRGAFFEKLKQHWLPVHIEAEQANTLPHIIGLRLKGLEGQYVMLECNRRQIAISTGSACQVGSQEPSRTMLATGKSAEEAREFIRISFGKDTSLKELDIAVTALKEIVEETYG</sequence>
<comment type="caution">
    <text evidence="4">The sequence shown here is derived from an EMBL/GenBank/DDBJ whole genome shotgun (WGS) entry which is preliminary data.</text>
</comment>
<dbReference type="PANTHER" id="PTHR11601:SF36">
    <property type="entry name" value="CYSTEINE DESULFURASE NIFS-RELATED"/>
    <property type="match status" value="1"/>
</dbReference>
<dbReference type="Gene3D" id="3.90.1150.10">
    <property type="entry name" value="Aspartate Aminotransferase, domain 1"/>
    <property type="match status" value="1"/>
</dbReference>
<dbReference type="Gene3D" id="1.10.260.50">
    <property type="match status" value="1"/>
</dbReference>
<dbReference type="Pfam" id="PF00266">
    <property type="entry name" value="Aminotran_5"/>
    <property type="match status" value="1"/>
</dbReference>
<proteinExistence type="predicted"/>
<dbReference type="InterPro" id="IPR015422">
    <property type="entry name" value="PyrdxlP-dep_Trfase_small"/>
</dbReference>
<protein>
    <submittedName>
        <fullName evidence="4">Cysteine desulfurase</fullName>
        <ecNumber evidence="4">2.8.1.7</ecNumber>
    </submittedName>
</protein>
<dbReference type="EMBL" id="JAFBED010000004">
    <property type="protein sequence ID" value="MBM7620436.1"/>
    <property type="molecule type" value="Genomic_DNA"/>
</dbReference>